<evidence type="ECO:0000313" key="3">
    <source>
        <dbReference type="Proteomes" id="UP000460666"/>
    </source>
</evidence>
<dbReference type="Pfam" id="PF04488">
    <property type="entry name" value="Gly_transf_sug"/>
    <property type="match status" value="1"/>
</dbReference>
<organism evidence="2 3">
    <name type="scientific">Bacteroides fragilis</name>
    <dbReference type="NCBI Taxonomy" id="817"/>
    <lineage>
        <taxon>Bacteria</taxon>
        <taxon>Pseudomonadati</taxon>
        <taxon>Bacteroidota</taxon>
        <taxon>Bacteroidia</taxon>
        <taxon>Bacteroidales</taxon>
        <taxon>Bacteroidaceae</taxon>
        <taxon>Bacteroides</taxon>
    </lineage>
</organism>
<reference evidence="2 3" key="1">
    <citation type="journal article" date="2019" name="Nat. Med.">
        <title>A library of human gut bacterial isolates paired with longitudinal multiomics data enables mechanistic microbiome research.</title>
        <authorList>
            <person name="Poyet M."/>
            <person name="Groussin M."/>
            <person name="Gibbons S.M."/>
            <person name="Avila-Pacheco J."/>
            <person name="Jiang X."/>
            <person name="Kearney S.M."/>
            <person name="Perrotta A.R."/>
            <person name="Berdy B."/>
            <person name="Zhao S."/>
            <person name="Lieberman T.D."/>
            <person name="Swanson P.K."/>
            <person name="Smith M."/>
            <person name="Roesemann S."/>
            <person name="Alexander J.E."/>
            <person name="Rich S.A."/>
            <person name="Livny J."/>
            <person name="Vlamakis H."/>
            <person name="Clish C."/>
            <person name="Bullock K."/>
            <person name="Deik A."/>
            <person name="Scott J."/>
            <person name="Pierce K.A."/>
            <person name="Xavier R.J."/>
            <person name="Alm E.J."/>
        </authorList>
    </citation>
    <scope>NUCLEOTIDE SEQUENCE [LARGE SCALE GENOMIC DNA]</scope>
    <source>
        <strain evidence="2 3">BIOML-A46</strain>
    </source>
</reference>
<dbReference type="PANTHER" id="PTHR32385">
    <property type="entry name" value="MANNOSYL PHOSPHORYLINOSITOL CERAMIDE SYNTHASE"/>
    <property type="match status" value="1"/>
</dbReference>
<dbReference type="RefSeq" id="WP_005790518.1">
    <property type="nucleotide sequence ID" value="NZ_JADNCR010000002.1"/>
</dbReference>
<dbReference type="Proteomes" id="UP000460666">
    <property type="component" value="Unassembled WGS sequence"/>
</dbReference>
<accession>A0A642HSK9</accession>
<dbReference type="AlphaFoldDB" id="A0A642HSK9"/>
<dbReference type="GO" id="GO:0000030">
    <property type="term" value="F:mannosyltransferase activity"/>
    <property type="evidence" value="ECO:0007669"/>
    <property type="project" value="TreeGrafter"/>
</dbReference>
<name>A0A642HSK9_BACFG</name>
<comment type="caution">
    <text evidence="2">The sequence shown here is derived from an EMBL/GenBank/DDBJ whole genome shotgun (WGS) entry which is preliminary data.</text>
</comment>
<dbReference type="InterPro" id="IPR007577">
    <property type="entry name" value="GlycoTrfase_DXD_sugar-bd_CS"/>
</dbReference>
<dbReference type="EMBL" id="VWCJ01000002">
    <property type="protein sequence ID" value="KAA5000810.1"/>
    <property type="molecule type" value="Genomic_DNA"/>
</dbReference>
<evidence type="ECO:0000256" key="1">
    <source>
        <dbReference type="ARBA" id="ARBA00022679"/>
    </source>
</evidence>
<evidence type="ECO:0000313" key="2">
    <source>
        <dbReference type="EMBL" id="KAA5000810.1"/>
    </source>
</evidence>
<dbReference type="GO" id="GO:0051999">
    <property type="term" value="P:mannosyl-inositol phosphorylceramide biosynthetic process"/>
    <property type="evidence" value="ECO:0007669"/>
    <property type="project" value="TreeGrafter"/>
</dbReference>
<dbReference type="GO" id="GO:0016020">
    <property type="term" value="C:membrane"/>
    <property type="evidence" value="ECO:0007669"/>
    <property type="project" value="GOC"/>
</dbReference>
<dbReference type="PANTHER" id="PTHR32385:SF15">
    <property type="entry name" value="INOSITOL PHOSPHOCERAMIDE MANNOSYLTRANSFERASE 1"/>
    <property type="match status" value="1"/>
</dbReference>
<dbReference type="InterPro" id="IPR029044">
    <property type="entry name" value="Nucleotide-diphossugar_trans"/>
</dbReference>
<gene>
    <name evidence="2" type="ORF">F2Z89_04510</name>
</gene>
<sequence>MIPKIIHYCWFGQNPLPPLALVCISSWKKYLPEYEIKEWNETNFDIGITCYTQEAYAAKKYAFVSDYARFWILYKYGGVYFDTDVEVIKSMDDILVRGSFMGCEKNGGKEMIAVAPGLGMAAIPKLEIYKEILALYENLHFVEKGILNTKTVVEYTTELLIKRGLKNISGIQYLDGLIIYPVEYFCPFNYENKDLVITEFTYSIHHYSASWITPYMRLKLRISKILGKKITSFIVKMKRKLKE</sequence>
<proteinExistence type="predicted"/>
<dbReference type="SUPFAM" id="SSF53448">
    <property type="entry name" value="Nucleotide-diphospho-sugar transferases"/>
    <property type="match status" value="1"/>
</dbReference>
<keyword evidence="1 2" id="KW-0808">Transferase</keyword>
<dbReference type="Gene3D" id="3.90.550.20">
    <property type="match status" value="1"/>
</dbReference>
<dbReference type="InterPro" id="IPR051706">
    <property type="entry name" value="Glycosyltransferase_domain"/>
</dbReference>
<protein>
    <submittedName>
        <fullName evidence="2">Glycosyl transferase</fullName>
    </submittedName>
</protein>